<organism evidence="4 5">
    <name type="scientific">Aristolochia fimbriata</name>
    <name type="common">White veined hardy Dutchman's pipe vine</name>
    <dbReference type="NCBI Taxonomy" id="158543"/>
    <lineage>
        <taxon>Eukaryota</taxon>
        <taxon>Viridiplantae</taxon>
        <taxon>Streptophyta</taxon>
        <taxon>Embryophyta</taxon>
        <taxon>Tracheophyta</taxon>
        <taxon>Spermatophyta</taxon>
        <taxon>Magnoliopsida</taxon>
        <taxon>Magnoliidae</taxon>
        <taxon>Piperales</taxon>
        <taxon>Aristolochiaceae</taxon>
        <taxon>Aristolochia</taxon>
    </lineage>
</organism>
<evidence type="ECO:0000256" key="1">
    <source>
        <dbReference type="ARBA" id="ARBA00022630"/>
    </source>
</evidence>
<keyword evidence="3" id="KW-0560">Oxidoreductase</keyword>
<evidence type="ECO:0000256" key="3">
    <source>
        <dbReference type="ARBA" id="ARBA00023002"/>
    </source>
</evidence>
<reference evidence="4 5" key="1">
    <citation type="submission" date="2021-07" db="EMBL/GenBank/DDBJ databases">
        <title>The Aristolochia fimbriata genome: insights into angiosperm evolution, floral development and chemical biosynthesis.</title>
        <authorList>
            <person name="Jiao Y."/>
        </authorList>
    </citation>
    <scope>NUCLEOTIDE SEQUENCE [LARGE SCALE GENOMIC DNA]</scope>
    <source>
        <strain evidence="4">IBCAS-2021</strain>
        <tissue evidence="4">Leaf</tissue>
    </source>
</reference>
<keyword evidence="2" id="KW-0288">FMN</keyword>
<dbReference type="AlphaFoldDB" id="A0AAV7FGV3"/>
<dbReference type="Pfam" id="PF03060">
    <property type="entry name" value="NMO"/>
    <property type="match status" value="2"/>
</dbReference>
<proteinExistence type="predicted"/>
<dbReference type="CDD" id="cd04730">
    <property type="entry name" value="NPD_like"/>
    <property type="match status" value="1"/>
</dbReference>
<comment type="caution">
    <text evidence="4">The sequence shown here is derived from an EMBL/GenBank/DDBJ whole genome shotgun (WGS) entry which is preliminary data.</text>
</comment>
<evidence type="ECO:0000313" key="5">
    <source>
        <dbReference type="Proteomes" id="UP000825729"/>
    </source>
</evidence>
<protein>
    <recommendedName>
        <fullName evidence="6">Nitronate monooxygenase domain-containing protein</fullName>
    </recommendedName>
</protein>
<dbReference type="GO" id="GO:0018580">
    <property type="term" value="F:nitronate monooxygenase activity"/>
    <property type="evidence" value="ECO:0007669"/>
    <property type="project" value="InterPro"/>
</dbReference>
<keyword evidence="1" id="KW-0285">Flavoprotein</keyword>
<dbReference type="Proteomes" id="UP000825729">
    <property type="component" value="Unassembled WGS sequence"/>
</dbReference>
<dbReference type="SUPFAM" id="SSF51412">
    <property type="entry name" value="Inosine monophosphate dehydrogenase (IMPDH)"/>
    <property type="match status" value="1"/>
</dbReference>
<dbReference type="Gene3D" id="3.20.20.70">
    <property type="entry name" value="Aldolase class I"/>
    <property type="match status" value="1"/>
</dbReference>
<keyword evidence="5" id="KW-1185">Reference proteome</keyword>
<sequence length="363" mass="39085">MVKFGGILGFDNGIMLATMGPDVSGTKLVAAVANAGGIASLAVPPNNYDLTKKTIAETRKLTTKPFGAGVLLAFPQTESIRAILEAKLAFLQVFWGDYPKEMVDEAHKAGVKVFHQVGSVEDAEKAVAAGVDVIMAQGVEAGGHILGTVAVTALVPRVVDVIGDKKTIVIAAGSMSDPRCYAAALALGAQGICLGTRFLASEEAYANDYYKQQLVAYANDYYKQQLVAYTEGQTWRSDLYGRASWRAYARLLDTPFNQKWHDAPSWIQNDDSQPIIGQTVIWGTKSDLRRFAGQAPNPTTTGKLDEMVLYAGEGVGYVNSILPAAEIVKRMAEGVQTVIKGLKSKFSVEEADDARQKTSWVKI</sequence>
<dbReference type="InterPro" id="IPR013785">
    <property type="entry name" value="Aldolase_TIM"/>
</dbReference>
<evidence type="ECO:0000313" key="4">
    <source>
        <dbReference type="EMBL" id="KAG9459889.1"/>
    </source>
</evidence>
<evidence type="ECO:0000256" key="2">
    <source>
        <dbReference type="ARBA" id="ARBA00022643"/>
    </source>
</evidence>
<dbReference type="EMBL" id="JAINDJ010000002">
    <property type="protein sequence ID" value="KAG9459889.1"/>
    <property type="molecule type" value="Genomic_DNA"/>
</dbReference>
<evidence type="ECO:0008006" key="6">
    <source>
        <dbReference type="Google" id="ProtNLM"/>
    </source>
</evidence>
<dbReference type="InterPro" id="IPR004136">
    <property type="entry name" value="NMO"/>
</dbReference>
<name>A0AAV7FGV3_ARIFI</name>
<dbReference type="PANTHER" id="PTHR32332">
    <property type="entry name" value="2-NITROPROPANE DIOXYGENASE"/>
    <property type="match status" value="1"/>
</dbReference>
<gene>
    <name evidence="4" type="ORF">H6P81_004397</name>
</gene>
<accession>A0AAV7FGV3</accession>
<dbReference type="PANTHER" id="PTHR32332:SF20">
    <property type="entry name" value="2-NITROPROPANE DIOXYGENASE-LIKE PROTEIN"/>
    <property type="match status" value="1"/>
</dbReference>